<dbReference type="EMBL" id="JABBGH010000001">
    <property type="protein sequence ID" value="NML63969.1"/>
    <property type="molecule type" value="Genomic_DNA"/>
</dbReference>
<protein>
    <submittedName>
        <fullName evidence="1">T9SS type A sorting domain-containing protein</fullName>
    </submittedName>
</protein>
<dbReference type="NCBIfam" id="TIGR04183">
    <property type="entry name" value="Por_Secre_tail"/>
    <property type="match status" value="1"/>
</dbReference>
<comment type="caution">
    <text evidence="1">The sequence shown here is derived from an EMBL/GenBank/DDBJ whole genome shotgun (WGS) entry which is preliminary data.</text>
</comment>
<dbReference type="AlphaFoldDB" id="A0A7Y0AAU6"/>
<dbReference type="InterPro" id="IPR026444">
    <property type="entry name" value="Secre_tail"/>
</dbReference>
<keyword evidence="2" id="KW-1185">Reference proteome</keyword>
<dbReference type="Gene3D" id="3.40.390.10">
    <property type="entry name" value="Collagenase (Catalytic Domain)"/>
    <property type="match status" value="1"/>
</dbReference>
<proteinExistence type="predicted"/>
<dbReference type="RefSeq" id="WP_169529296.1">
    <property type="nucleotide sequence ID" value="NZ_JABBGH010000001.1"/>
</dbReference>
<evidence type="ECO:0000313" key="1">
    <source>
        <dbReference type="EMBL" id="NML63969.1"/>
    </source>
</evidence>
<dbReference type="GO" id="GO:0008237">
    <property type="term" value="F:metallopeptidase activity"/>
    <property type="evidence" value="ECO:0007669"/>
    <property type="project" value="InterPro"/>
</dbReference>
<gene>
    <name evidence="1" type="ORF">HHL22_02010</name>
</gene>
<dbReference type="Gene3D" id="2.60.40.10">
    <property type="entry name" value="Immunoglobulins"/>
    <property type="match status" value="1"/>
</dbReference>
<dbReference type="InterPro" id="IPR024079">
    <property type="entry name" value="MetalloPept_cat_dom_sf"/>
</dbReference>
<accession>A0A7Y0AAU6</accession>
<sequence length="670" mass="68665">MQAATLVVEARVASQQAEQQPGGHLATSYTLGVYKVFKGQLPAGPLRVLTPGGTLGLLHEAVSDGVVLPTGQQGIFLLEPGPTGAYRLAAGPQGFIGYDAASGVATDPFGTYPAIEASLYPTLASLAGHAYQALQPAPALGVAAAARVARPAAQQALAATPTISSLAPLAVAAGASTSTNASQAGVLTISGAGFGASQGSGYVQFRNADNPGPDATPNYVRPQAGDYLSWGDNQVVVRVPSLSTSGNAAGTGLVRVVNGDGNLATSSQPLTVSYALSTVLPNSDPTHPYRVHLVGVENGGYTLHYSPSLPAAAQASFEAALGSWRDQAGANRSVGAATTTDATNRDNESIVRFDNLVDALPAGVLGRTYSYYSGCTMSGILTWVLMETDYVFSASANWNFGSGGPAASQYDFQSVALHELGHGLQLAHIISATGAMNYAIGNGQARRTLSADSDLAAARDMTTYGTAASSAERCNLASYAPSSTAAPLPVVLVAFGARYVPGQGTALSWTTASERQSAEFVVESQAGADEPWQAVLRQPAAGSSATTRQYAALDARPLAGTRYYRLRQLDQDGTGHYSATVAVQGLGAETLALAAYPNPATGQVHLSGPLAPGATARVRLLDALGRVARQTSGPADQATFDLPLAGLPAGLYVLEWDGGTGLNRQRLTVE</sequence>
<dbReference type="Proteomes" id="UP000559626">
    <property type="component" value="Unassembled WGS sequence"/>
</dbReference>
<name>A0A7Y0AAU6_9BACT</name>
<evidence type="ECO:0000313" key="2">
    <source>
        <dbReference type="Proteomes" id="UP000559626"/>
    </source>
</evidence>
<dbReference type="InterPro" id="IPR013783">
    <property type="entry name" value="Ig-like_fold"/>
</dbReference>
<reference evidence="1 2" key="1">
    <citation type="submission" date="2020-04" db="EMBL/GenBank/DDBJ databases">
        <title>Hymenobacter polaris sp. nov., isolated from Arctic soil.</title>
        <authorList>
            <person name="Dahal R.H."/>
        </authorList>
    </citation>
    <scope>NUCLEOTIDE SEQUENCE [LARGE SCALE GENOMIC DNA]</scope>
    <source>
        <strain evidence="1 2">RP-2-7</strain>
    </source>
</reference>
<dbReference type="SUPFAM" id="SSF55486">
    <property type="entry name" value="Metalloproteases ('zincins'), catalytic domain"/>
    <property type="match status" value="1"/>
</dbReference>
<organism evidence="1 2">
    <name type="scientific">Hymenobacter polaris</name>
    <dbReference type="NCBI Taxonomy" id="2682546"/>
    <lineage>
        <taxon>Bacteria</taxon>
        <taxon>Pseudomonadati</taxon>
        <taxon>Bacteroidota</taxon>
        <taxon>Cytophagia</taxon>
        <taxon>Cytophagales</taxon>
        <taxon>Hymenobacteraceae</taxon>
        <taxon>Hymenobacter</taxon>
    </lineage>
</organism>